<dbReference type="InterPro" id="IPR037284">
    <property type="entry name" value="SUF_FeS_clus_asmbl_SufBD_sf"/>
</dbReference>
<dbReference type="InterPro" id="IPR055346">
    <property type="entry name" value="Fe-S_cluster_assembly_SufBD"/>
</dbReference>
<dbReference type="PANTHER" id="PTHR43575:SF1">
    <property type="entry name" value="PROTEIN ABCI7, CHLOROPLASTIC"/>
    <property type="match status" value="1"/>
</dbReference>
<dbReference type="Pfam" id="PF19295">
    <property type="entry name" value="SufBD_N"/>
    <property type="match status" value="1"/>
</dbReference>
<organism evidence="4 5">
    <name type="scientific">Marinospirillum alkalitolerans</name>
    <dbReference type="NCBI Taxonomy" id="3123374"/>
    <lineage>
        <taxon>Bacteria</taxon>
        <taxon>Pseudomonadati</taxon>
        <taxon>Pseudomonadota</taxon>
        <taxon>Gammaproteobacteria</taxon>
        <taxon>Oceanospirillales</taxon>
        <taxon>Oceanospirillaceae</taxon>
        <taxon>Marinospirillum</taxon>
    </lineage>
</organism>
<dbReference type="PANTHER" id="PTHR43575">
    <property type="entry name" value="PROTEIN ABCI7, CHLOROPLASTIC"/>
    <property type="match status" value="1"/>
</dbReference>
<dbReference type="InterPro" id="IPR045595">
    <property type="entry name" value="SufBD_N"/>
</dbReference>
<feature type="domain" description="SUF system FeS cluster assembly SufBD core" evidence="2">
    <location>
        <begin position="173"/>
        <end position="404"/>
    </location>
</feature>
<proteinExistence type="inferred from homology"/>
<feature type="domain" description="SUF system FeS cluster assembly SufBD N-terminal" evidence="3">
    <location>
        <begin position="22"/>
        <end position="161"/>
    </location>
</feature>
<evidence type="ECO:0000256" key="1">
    <source>
        <dbReference type="ARBA" id="ARBA00043967"/>
    </source>
</evidence>
<evidence type="ECO:0000313" key="4">
    <source>
        <dbReference type="EMBL" id="MFK7159462.1"/>
    </source>
</evidence>
<dbReference type="InterPro" id="IPR000825">
    <property type="entry name" value="SUF_FeS_clus_asmbl_SufBD_core"/>
</dbReference>
<comment type="caution">
    <text evidence="4">The sequence shown here is derived from an EMBL/GenBank/DDBJ whole genome shotgun (WGS) entry which is preliminary data.</text>
</comment>
<sequence length="449" mass="49313">MSHPVTADWAAQFAALNQAAPAGWLKSQRIAAFARFEHLGFPSALNEQWKYTDTRKIATTAYQLADQIDLAAAQALLDAQHWDLEAYRIVLVNGLFCAELSDLQDQPAGLVVEPLSHAFERELELTSGMMGRLAGIDIDSMTALNFAFAQEGAVIRVSQPVSKPIHLISLFTEQAAAQMSHTRVLVAVGPSSQVELIEHFISAPAAVHFSTRVAEVVLERNAQLKHVLVEQLGPQASLIGRVQAEQKRDSRYLCQHINLGGQLVRDDLVSDLIGEGAECHLAGLLFGRQRQHLDVHSLMNHNAPQTHSSENYKAILNDRAQGVFNGKVVVKRDSQKITAEQSNANLLLSDRAQINTKPELEIYADDVKCSHGATTGQLDLDALFYLRARGVDEEQARGLLTLAFANEVIDQIEHASLRHQVEELVAGHLPQRVEIETPQLESAHASASL</sequence>
<dbReference type="Proteomes" id="UP001621714">
    <property type="component" value="Unassembled WGS sequence"/>
</dbReference>
<dbReference type="EMBL" id="JBANFI010000001">
    <property type="protein sequence ID" value="MFK7159462.1"/>
    <property type="molecule type" value="Genomic_DNA"/>
</dbReference>
<evidence type="ECO:0000259" key="3">
    <source>
        <dbReference type="Pfam" id="PF19295"/>
    </source>
</evidence>
<dbReference type="InterPro" id="IPR011542">
    <property type="entry name" value="SUF_FeS_clus_asmbl_SufD"/>
</dbReference>
<reference evidence="4 5" key="1">
    <citation type="submission" date="2024-02" db="EMBL/GenBank/DDBJ databases">
        <title>Marinospirillum sp. MEB 164 isolated from Lonar lake sediment.</title>
        <authorList>
            <person name="Joshi A."/>
            <person name="Thite S."/>
        </authorList>
    </citation>
    <scope>NUCLEOTIDE SEQUENCE [LARGE SCALE GENOMIC DNA]</scope>
    <source>
        <strain evidence="4 5">MEB164</strain>
    </source>
</reference>
<evidence type="ECO:0000259" key="2">
    <source>
        <dbReference type="Pfam" id="PF01458"/>
    </source>
</evidence>
<dbReference type="Pfam" id="PF01458">
    <property type="entry name" value="SUFBD_core"/>
    <property type="match status" value="1"/>
</dbReference>
<name>A0ABW8PVS3_9GAMM</name>
<evidence type="ECO:0000313" key="5">
    <source>
        <dbReference type="Proteomes" id="UP001621714"/>
    </source>
</evidence>
<keyword evidence="5" id="KW-1185">Reference proteome</keyword>
<dbReference type="NCBIfam" id="TIGR01981">
    <property type="entry name" value="sufD"/>
    <property type="match status" value="1"/>
</dbReference>
<protein>
    <submittedName>
        <fullName evidence="4">Fe-S cluster assembly protein SufD</fullName>
    </submittedName>
</protein>
<dbReference type="SUPFAM" id="SSF101960">
    <property type="entry name" value="Stabilizer of iron transporter SufD"/>
    <property type="match status" value="1"/>
</dbReference>
<dbReference type="RefSeq" id="WP_405335818.1">
    <property type="nucleotide sequence ID" value="NZ_JBANFI010000001.1"/>
</dbReference>
<gene>
    <name evidence="4" type="primary">sufD</name>
    <name evidence="4" type="ORF">V6U78_00235</name>
</gene>
<accession>A0ABW8PVS3</accession>
<comment type="similarity">
    <text evidence="1">Belongs to the iron-sulfur cluster assembly SufBD family.</text>
</comment>